<sequence length="85" mass="9535">MAWSKATIIALVTLLVTGPPSLLIFRCRWRRKSKRENDGRDTGHGETNGWVARRDSRYDVPRGEWAFLPFSLGLYASGTGIEVGI</sequence>
<keyword evidence="1" id="KW-1133">Transmembrane helix</keyword>
<name>A0A1L9N6Y0_ASPTC</name>
<keyword evidence="1" id="KW-0472">Membrane</keyword>
<keyword evidence="1" id="KW-0812">Transmembrane</keyword>
<dbReference type="AlphaFoldDB" id="A0A1L9N6Y0"/>
<proteinExistence type="predicted"/>
<protein>
    <submittedName>
        <fullName evidence="2">Uncharacterized protein</fullName>
    </submittedName>
</protein>
<reference evidence="3" key="1">
    <citation type="journal article" date="2017" name="Genome Biol.">
        <title>Comparative genomics reveals high biological diversity and specific adaptations in the industrially and medically important fungal genus Aspergillus.</title>
        <authorList>
            <person name="de Vries R.P."/>
            <person name="Riley R."/>
            <person name="Wiebenga A."/>
            <person name="Aguilar-Osorio G."/>
            <person name="Amillis S."/>
            <person name="Uchima C.A."/>
            <person name="Anderluh G."/>
            <person name="Asadollahi M."/>
            <person name="Askin M."/>
            <person name="Barry K."/>
            <person name="Battaglia E."/>
            <person name="Bayram O."/>
            <person name="Benocci T."/>
            <person name="Braus-Stromeyer S.A."/>
            <person name="Caldana C."/>
            <person name="Canovas D."/>
            <person name="Cerqueira G.C."/>
            <person name="Chen F."/>
            <person name="Chen W."/>
            <person name="Choi C."/>
            <person name="Clum A."/>
            <person name="Dos Santos R.A."/>
            <person name="Damasio A.R."/>
            <person name="Diallinas G."/>
            <person name="Emri T."/>
            <person name="Fekete E."/>
            <person name="Flipphi M."/>
            <person name="Freyberg S."/>
            <person name="Gallo A."/>
            <person name="Gournas C."/>
            <person name="Habgood R."/>
            <person name="Hainaut M."/>
            <person name="Harispe M.L."/>
            <person name="Henrissat B."/>
            <person name="Hilden K.S."/>
            <person name="Hope R."/>
            <person name="Hossain A."/>
            <person name="Karabika E."/>
            <person name="Karaffa L."/>
            <person name="Karanyi Z."/>
            <person name="Krasevec N."/>
            <person name="Kuo A."/>
            <person name="Kusch H."/>
            <person name="LaButti K."/>
            <person name="Lagendijk E.L."/>
            <person name="Lapidus A."/>
            <person name="Levasseur A."/>
            <person name="Lindquist E."/>
            <person name="Lipzen A."/>
            <person name="Logrieco A.F."/>
            <person name="MacCabe A."/>
            <person name="Maekelae M.R."/>
            <person name="Malavazi I."/>
            <person name="Melin P."/>
            <person name="Meyer V."/>
            <person name="Mielnichuk N."/>
            <person name="Miskei M."/>
            <person name="Molnar A.P."/>
            <person name="Mule G."/>
            <person name="Ngan C.Y."/>
            <person name="Orejas M."/>
            <person name="Orosz E."/>
            <person name="Ouedraogo J.P."/>
            <person name="Overkamp K.M."/>
            <person name="Park H.-S."/>
            <person name="Perrone G."/>
            <person name="Piumi F."/>
            <person name="Punt P.J."/>
            <person name="Ram A.F."/>
            <person name="Ramon A."/>
            <person name="Rauscher S."/>
            <person name="Record E."/>
            <person name="Riano-Pachon D.M."/>
            <person name="Robert V."/>
            <person name="Roehrig J."/>
            <person name="Ruller R."/>
            <person name="Salamov A."/>
            <person name="Salih N.S."/>
            <person name="Samson R.A."/>
            <person name="Sandor E."/>
            <person name="Sanguinetti M."/>
            <person name="Schuetze T."/>
            <person name="Sepcic K."/>
            <person name="Shelest E."/>
            <person name="Sherlock G."/>
            <person name="Sophianopoulou V."/>
            <person name="Squina F.M."/>
            <person name="Sun H."/>
            <person name="Susca A."/>
            <person name="Todd R.B."/>
            <person name="Tsang A."/>
            <person name="Unkles S.E."/>
            <person name="van de Wiele N."/>
            <person name="van Rossen-Uffink D."/>
            <person name="Oliveira J.V."/>
            <person name="Vesth T.C."/>
            <person name="Visser J."/>
            <person name="Yu J.-H."/>
            <person name="Zhou M."/>
            <person name="Andersen M.R."/>
            <person name="Archer D.B."/>
            <person name="Baker S.E."/>
            <person name="Benoit I."/>
            <person name="Brakhage A.A."/>
            <person name="Braus G.H."/>
            <person name="Fischer R."/>
            <person name="Frisvad J.C."/>
            <person name="Goldman G.H."/>
            <person name="Houbraken J."/>
            <person name="Oakley B."/>
            <person name="Pocsi I."/>
            <person name="Scazzocchio C."/>
            <person name="Seiboth B."/>
            <person name="vanKuyk P.A."/>
            <person name="Wortman J."/>
            <person name="Dyer P.S."/>
            <person name="Grigoriev I.V."/>
        </authorList>
    </citation>
    <scope>NUCLEOTIDE SEQUENCE [LARGE SCALE GENOMIC DNA]</scope>
    <source>
        <strain evidence="3">CBS 134.48</strain>
    </source>
</reference>
<keyword evidence="3" id="KW-1185">Reference proteome</keyword>
<evidence type="ECO:0000256" key="1">
    <source>
        <dbReference type="SAM" id="Phobius"/>
    </source>
</evidence>
<dbReference type="EMBL" id="KV878198">
    <property type="protein sequence ID" value="OJI85046.1"/>
    <property type="molecule type" value="Genomic_DNA"/>
</dbReference>
<dbReference type="VEuPathDB" id="FungiDB:ASPTUDRAFT_41174"/>
<accession>A0A1L9N6Y0</accession>
<feature type="transmembrane region" description="Helical" evidence="1">
    <location>
        <begin position="6"/>
        <end position="25"/>
    </location>
</feature>
<organism evidence="2 3">
    <name type="scientific">Aspergillus tubingensis (strain CBS 134.48)</name>
    <dbReference type="NCBI Taxonomy" id="767770"/>
    <lineage>
        <taxon>Eukaryota</taxon>
        <taxon>Fungi</taxon>
        <taxon>Dikarya</taxon>
        <taxon>Ascomycota</taxon>
        <taxon>Pezizomycotina</taxon>
        <taxon>Eurotiomycetes</taxon>
        <taxon>Eurotiomycetidae</taxon>
        <taxon>Eurotiales</taxon>
        <taxon>Aspergillaceae</taxon>
        <taxon>Aspergillus</taxon>
        <taxon>Aspergillus subgen. Circumdati</taxon>
    </lineage>
</organism>
<dbReference type="Proteomes" id="UP000184304">
    <property type="component" value="Unassembled WGS sequence"/>
</dbReference>
<evidence type="ECO:0000313" key="2">
    <source>
        <dbReference type="EMBL" id="OJI85046.1"/>
    </source>
</evidence>
<evidence type="ECO:0000313" key="3">
    <source>
        <dbReference type="Proteomes" id="UP000184304"/>
    </source>
</evidence>
<gene>
    <name evidence="2" type="ORF">ASPTUDRAFT_41174</name>
</gene>